<evidence type="ECO:0000313" key="1">
    <source>
        <dbReference type="EMBL" id="EMN91217.1"/>
    </source>
</evidence>
<dbReference type="AlphaFoldDB" id="M6QQV6"/>
<dbReference type="RefSeq" id="WP_004502755.1">
    <property type="nucleotide sequence ID" value="NZ_AHNU02000034.1"/>
</dbReference>
<protein>
    <submittedName>
        <fullName evidence="1">Uncharacterized protein</fullName>
    </submittedName>
</protein>
<name>M6QQV6_9LEPT</name>
<organism evidence="1 2">
    <name type="scientific">Leptospira weilii str. UI 13098</name>
    <dbReference type="NCBI Taxonomy" id="1088542"/>
    <lineage>
        <taxon>Bacteria</taxon>
        <taxon>Pseudomonadati</taxon>
        <taxon>Spirochaetota</taxon>
        <taxon>Spirochaetia</taxon>
        <taxon>Leptospirales</taxon>
        <taxon>Leptospiraceae</taxon>
        <taxon>Leptospira</taxon>
    </lineage>
</organism>
<accession>M6QQV6</accession>
<proteinExistence type="predicted"/>
<dbReference type="EMBL" id="AHNU02000034">
    <property type="protein sequence ID" value="EMN91217.1"/>
    <property type="molecule type" value="Genomic_DNA"/>
</dbReference>
<sequence length="60" mass="6701">MKRINLCAFCGEETKTFQNNLCSKCLRPSMKRGSATIDNLRPLTPKTNLIEINNFPEGAA</sequence>
<reference evidence="1 2" key="1">
    <citation type="submission" date="2013-01" db="EMBL/GenBank/DDBJ databases">
        <authorList>
            <person name="Harkins D.M."/>
            <person name="Durkin A.S."/>
            <person name="Brinkac L.M."/>
            <person name="Haft D.H."/>
            <person name="Selengut J.D."/>
            <person name="Sanka R."/>
            <person name="DePew J."/>
            <person name="Purushe J."/>
            <person name="Chanthongthip A."/>
            <person name="Lattana O."/>
            <person name="Phetsouvanh R."/>
            <person name="Newton P.N."/>
            <person name="Vinetz J.M."/>
            <person name="Sutton G.G."/>
            <person name="Nierman W.C."/>
            <person name="Fouts D.E."/>
        </authorList>
    </citation>
    <scope>NUCLEOTIDE SEQUENCE [LARGE SCALE GENOMIC DNA]</scope>
    <source>
        <strain evidence="1 2">UI 13098</strain>
    </source>
</reference>
<dbReference type="Proteomes" id="UP000012118">
    <property type="component" value="Unassembled WGS sequence"/>
</dbReference>
<keyword evidence="2" id="KW-1185">Reference proteome</keyword>
<gene>
    <name evidence="1" type="ORF">LEP1GSC108_3288</name>
</gene>
<evidence type="ECO:0000313" key="2">
    <source>
        <dbReference type="Proteomes" id="UP000012118"/>
    </source>
</evidence>
<comment type="caution">
    <text evidence="1">The sequence shown here is derived from an EMBL/GenBank/DDBJ whole genome shotgun (WGS) entry which is preliminary data.</text>
</comment>